<evidence type="ECO:0000313" key="2">
    <source>
        <dbReference type="Proteomes" id="UP001597034"/>
    </source>
</evidence>
<accession>A0ABD6DNF4</accession>
<organism evidence="1 2">
    <name type="scientific">Haloarchaeobius litoreus</name>
    <dbReference type="NCBI Taxonomy" id="755306"/>
    <lineage>
        <taxon>Archaea</taxon>
        <taxon>Methanobacteriati</taxon>
        <taxon>Methanobacteriota</taxon>
        <taxon>Stenosarchaea group</taxon>
        <taxon>Halobacteria</taxon>
        <taxon>Halobacteriales</taxon>
        <taxon>Halorubellaceae</taxon>
        <taxon>Haloarchaeobius</taxon>
    </lineage>
</organism>
<evidence type="ECO:0000313" key="1">
    <source>
        <dbReference type="EMBL" id="MFD1647752.1"/>
    </source>
</evidence>
<protein>
    <submittedName>
        <fullName evidence="1">HTH domain-containing protein</fullName>
    </submittedName>
</protein>
<dbReference type="Pfam" id="PF20575">
    <property type="entry name" value="HTH_63"/>
    <property type="match status" value="1"/>
</dbReference>
<reference evidence="1 2" key="1">
    <citation type="journal article" date="2019" name="Int. J. Syst. Evol. Microbiol.">
        <title>The Global Catalogue of Microorganisms (GCM) 10K type strain sequencing project: providing services to taxonomists for standard genome sequencing and annotation.</title>
        <authorList>
            <consortium name="The Broad Institute Genomics Platform"/>
            <consortium name="The Broad Institute Genome Sequencing Center for Infectious Disease"/>
            <person name="Wu L."/>
            <person name="Ma J."/>
        </authorList>
    </citation>
    <scope>NUCLEOTIDE SEQUENCE [LARGE SCALE GENOMIC DNA]</scope>
    <source>
        <strain evidence="1 2">CGMCC 1.10390</strain>
    </source>
</reference>
<dbReference type="InterPro" id="IPR046783">
    <property type="entry name" value="HTH_63"/>
</dbReference>
<keyword evidence="2" id="KW-1185">Reference proteome</keyword>
<dbReference type="EMBL" id="JBHUDO010000004">
    <property type="protein sequence ID" value="MFD1647752.1"/>
    <property type="molecule type" value="Genomic_DNA"/>
</dbReference>
<dbReference type="RefSeq" id="WP_256401769.1">
    <property type="nucleotide sequence ID" value="NZ_JANHJR010000004.1"/>
</dbReference>
<proteinExistence type="predicted"/>
<sequence length="165" mass="18899">MSNQIDTRLDTGSLTVELFVCASMYGTYEKQNDIIHRIDRLADRGVVDEFDRYTWARELSPAAEDTWCEFAREKYEEFTRWAELSNRTLEPAFTRRSVSNDFVGEHYEVIQFPILSIAVYAGDRLVRLSPSVDADGVAYTVGDCLSELEQLAEQQVRQPQHVPGP</sequence>
<gene>
    <name evidence="1" type="ORF">ACFSBL_18830</name>
</gene>
<dbReference type="Proteomes" id="UP001597034">
    <property type="component" value="Unassembled WGS sequence"/>
</dbReference>
<comment type="caution">
    <text evidence="1">The sequence shown here is derived from an EMBL/GenBank/DDBJ whole genome shotgun (WGS) entry which is preliminary data.</text>
</comment>
<dbReference type="AlphaFoldDB" id="A0ABD6DNF4"/>
<name>A0ABD6DNF4_9EURY</name>